<comment type="similarity">
    <text evidence="2">Belongs to the glycosyl hydrolase 20 family.</text>
</comment>
<feature type="domain" description="Glycoside hydrolase family 20 catalytic" evidence="8">
    <location>
        <begin position="159"/>
        <end position="503"/>
    </location>
</feature>
<reference evidence="10 11" key="1">
    <citation type="submission" date="2018-08" db="EMBL/GenBank/DDBJ databases">
        <title>Fibrisoma montanum sp. nov., isolated from Danxia mountain soil.</title>
        <authorList>
            <person name="Huang Y."/>
        </authorList>
    </citation>
    <scope>NUCLEOTIDE SEQUENCE [LARGE SCALE GENOMIC DNA]</scope>
    <source>
        <strain evidence="10 11">HYT19</strain>
    </source>
</reference>
<dbReference type="PANTHER" id="PTHR22600:SF57">
    <property type="entry name" value="BETA-N-ACETYLHEXOSAMINIDASE"/>
    <property type="match status" value="1"/>
</dbReference>
<evidence type="ECO:0000256" key="3">
    <source>
        <dbReference type="ARBA" id="ARBA00012663"/>
    </source>
</evidence>
<keyword evidence="5" id="KW-0326">Glycosidase</keyword>
<dbReference type="InterPro" id="IPR017853">
    <property type="entry name" value="GH"/>
</dbReference>
<evidence type="ECO:0000256" key="1">
    <source>
        <dbReference type="ARBA" id="ARBA00001231"/>
    </source>
</evidence>
<evidence type="ECO:0000259" key="8">
    <source>
        <dbReference type="Pfam" id="PF00728"/>
    </source>
</evidence>
<proteinExistence type="inferred from homology"/>
<organism evidence="10 11">
    <name type="scientific">Fibrisoma montanum</name>
    <dbReference type="NCBI Taxonomy" id="2305895"/>
    <lineage>
        <taxon>Bacteria</taxon>
        <taxon>Pseudomonadati</taxon>
        <taxon>Bacteroidota</taxon>
        <taxon>Cytophagia</taxon>
        <taxon>Cytophagales</taxon>
        <taxon>Spirosomataceae</taxon>
        <taxon>Fibrisoma</taxon>
    </lineage>
</organism>
<evidence type="ECO:0000256" key="4">
    <source>
        <dbReference type="ARBA" id="ARBA00022801"/>
    </source>
</evidence>
<dbReference type="GO" id="GO:0030203">
    <property type="term" value="P:glycosaminoglycan metabolic process"/>
    <property type="evidence" value="ECO:0007669"/>
    <property type="project" value="TreeGrafter"/>
</dbReference>
<dbReference type="Proteomes" id="UP000283523">
    <property type="component" value="Unassembled WGS sequence"/>
</dbReference>
<dbReference type="Gene3D" id="3.30.379.10">
    <property type="entry name" value="Chitobiase/beta-hexosaminidase domain 2-like"/>
    <property type="match status" value="1"/>
</dbReference>
<dbReference type="AlphaFoldDB" id="A0A418M4W8"/>
<evidence type="ECO:0000259" key="9">
    <source>
        <dbReference type="Pfam" id="PF02838"/>
    </source>
</evidence>
<dbReference type="InterPro" id="IPR029018">
    <property type="entry name" value="Hex-like_dom2"/>
</dbReference>
<keyword evidence="4" id="KW-0378">Hydrolase</keyword>
<dbReference type="PIRSF" id="PIRSF001093">
    <property type="entry name" value="B-hxosamndse_ab_euk"/>
    <property type="match status" value="1"/>
</dbReference>
<dbReference type="InterPro" id="IPR015883">
    <property type="entry name" value="Glyco_hydro_20_cat"/>
</dbReference>
<dbReference type="GO" id="GO:0004563">
    <property type="term" value="F:beta-N-acetylhexosaminidase activity"/>
    <property type="evidence" value="ECO:0007669"/>
    <property type="project" value="UniProtKB-EC"/>
</dbReference>
<dbReference type="Gene3D" id="3.20.20.80">
    <property type="entry name" value="Glycosidases"/>
    <property type="match status" value="1"/>
</dbReference>
<name>A0A418M4W8_9BACT</name>
<keyword evidence="11" id="KW-1185">Reference proteome</keyword>
<dbReference type="InterPro" id="IPR015882">
    <property type="entry name" value="HEX_bac_N"/>
</dbReference>
<evidence type="ECO:0000256" key="6">
    <source>
        <dbReference type="PIRSR" id="PIRSR625705-1"/>
    </source>
</evidence>
<dbReference type="SUPFAM" id="SSF55545">
    <property type="entry name" value="beta-N-acetylhexosaminidase-like domain"/>
    <property type="match status" value="1"/>
</dbReference>
<evidence type="ECO:0000256" key="7">
    <source>
        <dbReference type="SAM" id="SignalP"/>
    </source>
</evidence>
<dbReference type="GO" id="GO:0016020">
    <property type="term" value="C:membrane"/>
    <property type="evidence" value="ECO:0007669"/>
    <property type="project" value="TreeGrafter"/>
</dbReference>
<feature type="domain" description="Beta-hexosaminidase bacterial type N-terminal" evidence="9">
    <location>
        <begin position="24"/>
        <end position="156"/>
    </location>
</feature>
<dbReference type="PRINTS" id="PR00738">
    <property type="entry name" value="GLHYDRLASE20"/>
</dbReference>
<sequence length="551" mass="62427">MKKLIILCSILVLSRMALAQSATYAIVPKPNKLDEKAGVFTLPNTVQISVDNAAIRPIADMLAGQLAKATGRTPSVTTGKTSKAAIRFEAARGETLGEEGYALRVTPKQIVITAEQPNGFFYGLQSLLQLMPVEVFSPAAVRNVVWSVPCCTIEDQPRYAYRGLHLDVGRHFFPVSFVKKYIDLIALHKQNVFHWHLTEDQGWRIEIRKYPKLTQIGSQRKQSMVGRYGENRYDGTPYGGFYTQDEVREVVRYAQERFVTVIPEIELPGHSMAILAGYPELGSNPDKLVPVATKWGVFEDVLFPREETFTFLQDVLTEVMDLFPSQYIHIGGDECPKTQWKQSRFCQDLMKREGLKDEHELQSYFIRRIDKFITSKGRKMIGWDEILEGGLSPNATVMSWRGTEGGIAAARQGHDAIMTPGGFCYLDHYQADPKTQPIAIGGFTTLEKTYGYEPTPDSLNAEEAKHIIGVQGNVWTEYMLTPEYVEYMVWPRAIALAEVGWTQKDRKNVADFKRRLALHQKRLDFLNVNYFGAPVNTRFQYQMPTQTASKQ</sequence>
<dbReference type="EMBL" id="QXED01000006">
    <property type="protein sequence ID" value="RIV20713.1"/>
    <property type="molecule type" value="Genomic_DNA"/>
</dbReference>
<keyword evidence="7" id="KW-0732">Signal</keyword>
<feature type="signal peptide" evidence="7">
    <location>
        <begin position="1"/>
        <end position="19"/>
    </location>
</feature>
<dbReference type="SUPFAM" id="SSF51445">
    <property type="entry name" value="(Trans)glycosidases"/>
    <property type="match status" value="1"/>
</dbReference>
<dbReference type="RefSeq" id="WP_119669883.1">
    <property type="nucleotide sequence ID" value="NZ_QXED01000006.1"/>
</dbReference>
<dbReference type="InterPro" id="IPR025705">
    <property type="entry name" value="Beta_hexosaminidase_sua/sub"/>
</dbReference>
<dbReference type="GO" id="GO:0005975">
    <property type="term" value="P:carbohydrate metabolic process"/>
    <property type="evidence" value="ECO:0007669"/>
    <property type="project" value="InterPro"/>
</dbReference>
<evidence type="ECO:0000256" key="5">
    <source>
        <dbReference type="ARBA" id="ARBA00023295"/>
    </source>
</evidence>
<evidence type="ECO:0000313" key="11">
    <source>
        <dbReference type="Proteomes" id="UP000283523"/>
    </source>
</evidence>
<dbReference type="Pfam" id="PF02838">
    <property type="entry name" value="Glyco_hydro_20b"/>
    <property type="match status" value="1"/>
</dbReference>
<dbReference type="Pfam" id="PF00728">
    <property type="entry name" value="Glyco_hydro_20"/>
    <property type="match status" value="1"/>
</dbReference>
<accession>A0A418M4W8</accession>
<comment type="catalytic activity">
    <reaction evidence="1">
        <text>Hydrolysis of terminal non-reducing N-acetyl-D-hexosamine residues in N-acetyl-beta-D-hexosaminides.</text>
        <dbReference type="EC" id="3.2.1.52"/>
    </reaction>
</comment>
<feature type="chain" id="PRO_5019142118" description="beta-N-acetylhexosaminidase" evidence="7">
    <location>
        <begin position="20"/>
        <end position="551"/>
    </location>
</feature>
<dbReference type="PANTHER" id="PTHR22600">
    <property type="entry name" value="BETA-HEXOSAMINIDASE"/>
    <property type="match status" value="1"/>
</dbReference>
<dbReference type="EC" id="3.2.1.52" evidence="3"/>
<evidence type="ECO:0000256" key="2">
    <source>
        <dbReference type="ARBA" id="ARBA00006285"/>
    </source>
</evidence>
<comment type="caution">
    <text evidence="10">The sequence shown here is derived from an EMBL/GenBank/DDBJ whole genome shotgun (WGS) entry which is preliminary data.</text>
</comment>
<dbReference type="CDD" id="cd06563">
    <property type="entry name" value="GH20_chitobiase-like"/>
    <property type="match status" value="1"/>
</dbReference>
<dbReference type="OrthoDB" id="9763537at2"/>
<evidence type="ECO:0000313" key="10">
    <source>
        <dbReference type="EMBL" id="RIV20713.1"/>
    </source>
</evidence>
<feature type="active site" description="Proton donor" evidence="6">
    <location>
        <position position="334"/>
    </location>
</feature>
<protein>
    <recommendedName>
        <fullName evidence="3">beta-N-acetylhexosaminidase</fullName>
        <ecNumber evidence="3">3.2.1.52</ecNumber>
    </recommendedName>
</protein>
<gene>
    <name evidence="10" type="ORF">DYU11_22030</name>
</gene>